<dbReference type="RefSeq" id="WP_157325553.1">
    <property type="nucleotide sequence ID" value="NZ_WSEM01000034.1"/>
</dbReference>
<evidence type="ECO:0000256" key="2">
    <source>
        <dbReference type="ARBA" id="ARBA00022723"/>
    </source>
</evidence>
<sequence>MLASKIMLSTILSLSILAPDHESPSLSKKSLELIDKIRLESEDSLSIKWSTQTQTPELLSGNLTKPSQHSPGWISYKYLDEIKILYGLRRVKEDLRIVSVEPSNTSTKVYLQRMLFNRPVCGDQLLVEIDRSGIVKRVEGSLHTDLEQKRLRRPMYAAITIEEAKQVALAFDQSLKETDVISSDSCYLPTREGIPLVHKITFEKEKRPVSFKVHSMTGRIIE</sequence>
<proteinExistence type="predicted"/>
<dbReference type="EMBL" id="WSEM01000034">
    <property type="protein sequence ID" value="MVQ39447.1"/>
    <property type="molecule type" value="Genomic_DNA"/>
</dbReference>
<keyword evidence="3" id="KW-0378">Hydrolase</keyword>
<evidence type="ECO:0000256" key="5">
    <source>
        <dbReference type="ARBA" id="ARBA00023049"/>
    </source>
</evidence>
<dbReference type="Proteomes" id="UP000467637">
    <property type="component" value="Unassembled WGS sequence"/>
</dbReference>
<dbReference type="Pfam" id="PF07504">
    <property type="entry name" value="FTP"/>
    <property type="match status" value="1"/>
</dbReference>
<keyword evidence="4" id="KW-0862">Zinc</keyword>
<evidence type="ECO:0000256" key="3">
    <source>
        <dbReference type="ARBA" id="ARBA00022801"/>
    </source>
</evidence>
<comment type="caution">
    <text evidence="7">The sequence shown here is derived from an EMBL/GenBank/DDBJ whole genome shotgun (WGS) entry which is preliminary data.</text>
</comment>
<keyword evidence="1" id="KW-0645">Protease</keyword>
<feature type="domain" description="FTP" evidence="6">
    <location>
        <begin position="94"/>
        <end position="142"/>
    </location>
</feature>
<reference evidence="7 8" key="1">
    <citation type="submission" date="2019-12" db="EMBL/GenBank/DDBJ databases">
        <authorList>
            <person name="Huq M.A."/>
        </authorList>
    </citation>
    <scope>NUCLEOTIDE SEQUENCE [LARGE SCALE GENOMIC DNA]</scope>
    <source>
        <strain evidence="7 8">MAH-34</strain>
    </source>
</reference>
<dbReference type="InterPro" id="IPR011096">
    <property type="entry name" value="FTP_domain"/>
</dbReference>
<evidence type="ECO:0000313" key="8">
    <source>
        <dbReference type="Proteomes" id="UP000467637"/>
    </source>
</evidence>
<protein>
    <recommendedName>
        <fullName evidence="6">FTP domain-containing protein</fullName>
    </recommendedName>
</protein>
<keyword evidence="5" id="KW-0482">Metalloprotease</keyword>
<gene>
    <name evidence="7" type="ORF">GON05_33140</name>
</gene>
<keyword evidence="8" id="KW-1185">Reference proteome</keyword>
<name>A0ABW9UGX7_9BACL</name>
<organism evidence="7 8">
    <name type="scientific">Paenibacillus anseongense</name>
    <dbReference type="NCBI Taxonomy" id="2682845"/>
    <lineage>
        <taxon>Bacteria</taxon>
        <taxon>Bacillati</taxon>
        <taxon>Bacillota</taxon>
        <taxon>Bacilli</taxon>
        <taxon>Bacillales</taxon>
        <taxon>Paenibacillaceae</taxon>
        <taxon>Paenibacillus</taxon>
    </lineage>
</organism>
<evidence type="ECO:0000256" key="1">
    <source>
        <dbReference type="ARBA" id="ARBA00022670"/>
    </source>
</evidence>
<evidence type="ECO:0000313" key="7">
    <source>
        <dbReference type="EMBL" id="MVQ39447.1"/>
    </source>
</evidence>
<evidence type="ECO:0000256" key="4">
    <source>
        <dbReference type="ARBA" id="ARBA00022833"/>
    </source>
</evidence>
<keyword evidence="2" id="KW-0479">Metal-binding</keyword>
<evidence type="ECO:0000259" key="6">
    <source>
        <dbReference type="Pfam" id="PF07504"/>
    </source>
</evidence>
<accession>A0ABW9UGX7</accession>